<dbReference type="GO" id="GO:0039686">
    <property type="term" value="P:bidirectional double-stranded viral DNA replication"/>
    <property type="evidence" value="ECO:0007669"/>
    <property type="project" value="InterPro"/>
</dbReference>
<keyword evidence="1" id="KW-1048">Host nucleus</keyword>
<gene>
    <name evidence="7" type="primary">ORF62</name>
</gene>
<evidence type="ECO:0000256" key="2">
    <source>
        <dbReference type="ARBA" id="ARBA00022679"/>
    </source>
</evidence>
<dbReference type="Pfam" id="PF03121">
    <property type="entry name" value="Herpes_UL52"/>
    <property type="match status" value="1"/>
</dbReference>
<dbReference type="RefSeq" id="YP_009551869.1">
    <property type="nucleotide sequence ID" value="NC_040539.1"/>
</dbReference>
<proteinExistence type="inferred from homology"/>
<keyword evidence="6" id="KW-0862">Zinc</keyword>
<dbReference type="HAMAP" id="MF_04011">
    <property type="entry name" value="HSV_PRIM"/>
    <property type="match status" value="1"/>
</dbReference>
<dbReference type="GO" id="GO:0004386">
    <property type="term" value="F:helicase activity"/>
    <property type="evidence" value="ECO:0007669"/>
    <property type="project" value="UniProtKB-KW"/>
</dbReference>
<sequence>MSTEASEIPSQGAEISHYKVVFGTDGDTAEILTDILTNTDNKSSVFCLIHNCYSYNINRGDVLITLYMPTKRPGGAEKCLPVMQFKSDASTATGFLFHGKPVSVKYIQSNLDLRAVKKFFRPILSVLNCTNNQSDRPHVDLRSTIYWFRAKFVVAMRKMFKITTSPFWMISAFGSFEIPFILVSSCYFFESHDCTIDTLSHLARLFESHRGKSLTSINTFSDLSGMFGTSAWLNLVPKFSDYVSKKLARDDLESQAIDIAVNTFRGQLMLSNPDLIHYIYLSFFQCLNRENFLLYSRQTDPEHIDSIQPDPILTRSIDDSFKNKMKTYYTKHTYLATHISVSLLNLPALEGYSHEVVSPLPSIVGRDPLQFWFRQSRELQKFLTELQEEFPCLRISSDLQGLLDLASLDPEQQDNDSIKGKLFSDPPLRTPVFRCQYLNKTFFCVVNRDNLTTKWADSVVRPYVTDWSKLTDKQITSSICYKEAMFSMHQIREQMEVSRHEYFNPRLPVFNLVLDFDLPLNKAGLSLDYIYSICLSIREDVISALKLLDKNVDQAQHPVYFFKSACPPLEWIADGEPRPFCNCFEKLGMRVISPMPPGVAIIGGKPLVSLTKILNRLIKMNKDVFAICPNILEIDGPFDSGIYHKGRCVRLPHTYKVNETGGLERLLKLIVCHPHVADKAEYVSGATALSNLLYHSKSSFWENGLKLPTEKNSRLLFRAIYDITDVSENFLQHQAQLHLPKSYEEVDNRIETMTGIDLLNWITEVAWPKIFHNIKVYLPDDKATQFHFVKFTQTSHNIIQLKPQRGNSFQCLTLNHRSKTQNVRIFIVLYTNKEDQVTSTLMSQCFANKCNNNKPRAHFSIAIPLKREEL</sequence>
<dbReference type="EMBL" id="LC333428">
    <property type="protein sequence ID" value="BBB06508.1"/>
    <property type="molecule type" value="Genomic_DNA"/>
</dbReference>
<accession>A0A2Z5U661</accession>
<keyword evidence="7" id="KW-0067">ATP-binding</keyword>
<dbReference type="InterPro" id="IPR033685">
    <property type="entry name" value="HSV_PRIM"/>
</dbReference>
<name>A0A2Z5U661_9GAMA</name>
<evidence type="ECO:0000313" key="8">
    <source>
        <dbReference type="Proteomes" id="UP000289908"/>
    </source>
</evidence>
<keyword evidence="3" id="KW-0235">DNA replication</keyword>
<keyword evidence="7" id="KW-0347">Helicase</keyword>
<dbReference type="GO" id="GO:0008270">
    <property type="term" value="F:zinc ion binding"/>
    <property type="evidence" value="ECO:0007669"/>
    <property type="project" value="UniProtKB-KW"/>
</dbReference>
<dbReference type="GO" id="GO:0006260">
    <property type="term" value="P:DNA replication"/>
    <property type="evidence" value="ECO:0007669"/>
    <property type="project" value="UniProtKB-KW"/>
</dbReference>
<keyword evidence="8" id="KW-1185">Reference proteome</keyword>
<keyword evidence="2" id="KW-0808">Transferase</keyword>
<evidence type="ECO:0000256" key="3">
    <source>
        <dbReference type="ARBA" id="ARBA00022705"/>
    </source>
</evidence>
<dbReference type="KEGG" id="vg:41701492"/>
<keyword evidence="7" id="KW-0378">Hydrolase</keyword>
<protein>
    <submittedName>
        <fullName evidence="7">Helicase-primase primase subunit</fullName>
    </submittedName>
</protein>
<dbReference type="GeneID" id="41701492"/>
<evidence type="ECO:0000313" key="7">
    <source>
        <dbReference type="EMBL" id="BBB06508.1"/>
    </source>
</evidence>
<evidence type="ECO:0000256" key="5">
    <source>
        <dbReference type="ARBA" id="ARBA00022771"/>
    </source>
</evidence>
<dbReference type="OrthoDB" id="917at10239"/>
<reference evidence="7" key="1">
    <citation type="submission" date="2017-11" db="EMBL/GenBank/DDBJ databases">
        <title>Complete genome of Rhinolophus gammaherpesvirus-1.</title>
        <authorList>
            <person name="Maeda K."/>
            <person name="Noguchi K."/>
        </authorList>
    </citation>
    <scope>NUCLEOTIDE SEQUENCE [LARGE SCALE GENOMIC DNA]</scope>
    <source>
        <strain evidence="7">BV1</strain>
    </source>
</reference>
<dbReference type="Proteomes" id="UP000289908">
    <property type="component" value="Segment"/>
</dbReference>
<keyword evidence="4" id="KW-0479">Metal-binding</keyword>
<evidence type="ECO:0000256" key="6">
    <source>
        <dbReference type="ARBA" id="ARBA00022833"/>
    </source>
</evidence>
<dbReference type="GO" id="GO:0003899">
    <property type="term" value="F:DNA-directed RNA polymerase activity"/>
    <property type="evidence" value="ECO:0007669"/>
    <property type="project" value="InterPro"/>
</dbReference>
<organism evidence="7">
    <name type="scientific">Rhinolophus gammaherpesvirus 1</name>
    <dbReference type="NCBI Taxonomy" id="2054179"/>
    <lineage>
        <taxon>Viruses</taxon>
        <taxon>Duplodnaviria</taxon>
        <taxon>Heunggongvirae</taxon>
        <taxon>Peploviricota</taxon>
        <taxon>Herviviricetes</taxon>
        <taxon>Herpesvirales</taxon>
        <taxon>Orthoherpesviridae</taxon>
        <taxon>Gammaherpesvirinae</taxon>
        <taxon>Percavirus</taxon>
        <taxon>Percavirus rhinolophidgamma1</taxon>
    </lineage>
</organism>
<keyword evidence="7" id="KW-0547">Nucleotide-binding</keyword>
<evidence type="ECO:0000256" key="1">
    <source>
        <dbReference type="ARBA" id="ARBA00022562"/>
    </source>
</evidence>
<keyword evidence="5" id="KW-0863">Zinc-finger</keyword>
<evidence type="ECO:0000256" key="4">
    <source>
        <dbReference type="ARBA" id="ARBA00022723"/>
    </source>
</evidence>